<comment type="caution">
    <text evidence="2">The sequence shown here is derived from an EMBL/GenBank/DDBJ whole genome shotgun (WGS) entry which is preliminary data.</text>
</comment>
<organism evidence="2 3">
    <name type="scientific">Aureobasidium pullulans</name>
    <name type="common">Black yeast</name>
    <name type="synonym">Pullularia pullulans</name>
    <dbReference type="NCBI Taxonomy" id="5580"/>
    <lineage>
        <taxon>Eukaryota</taxon>
        <taxon>Fungi</taxon>
        <taxon>Dikarya</taxon>
        <taxon>Ascomycota</taxon>
        <taxon>Pezizomycotina</taxon>
        <taxon>Dothideomycetes</taxon>
        <taxon>Dothideomycetidae</taxon>
        <taxon>Dothideales</taxon>
        <taxon>Saccotheciaceae</taxon>
        <taxon>Aureobasidium</taxon>
    </lineage>
</organism>
<evidence type="ECO:0000313" key="2">
    <source>
        <dbReference type="EMBL" id="THY10762.1"/>
    </source>
</evidence>
<accession>A0A4S9K5V4</accession>
<feature type="region of interest" description="Disordered" evidence="1">
    <location>
        <begin position="67"/>
        <end position="131"/>
    </location>
</feature>
<evidence type="ECO:0000256" key="1">
    <source>
        <dbReference type="SAM" id="MobiDB-lite"/>
    </source>
</evidence>
<proteinExistence type="predicted"/>
<name>A0A4S9K5V4_AURPU</name>
<dbReference type="EMBL" id="QZBD01000592">
    <property type="protein sequence ID" value="THY10762.1"/>
    <property type="molecule type" value="Genomic_DNA"/>
</dbReference>
<protein>
    <submittedName>
        <fullName evidence="2">Uncharacterized protein</fullName>
    </submittedName>
</protein>
<gene>
    <name evidence="2" type="ORF">D6D01_09173</name>
</gene>
<sequence>MKVSSPRGYSSLAIVAACFEAHNKVPHSYRFELPSVVGNKNRNLAYLYQFRPGRMGVAVSRYFRPSVEPANNIQPPATDQQTQQETPRETLSKLADSEQATVHRESNVSSQHSAPDFAPVDDRSSMPPEQSQQSYLVTAFAYAPSRAKISGLVKRLIDQYGDAVDVPDLVFEAE</sequence>
<reference evidence="2 3" key="1">
    <citation type="submission" date="2018-10" db="EMBL/GenBank/DDBJ databases">
        <title>Fifty Aureobasidium pullulans genomes reveal a recombining polyextremotolerant generalist.</title>
        <authorList>
            <person name="Gostincar C."/>
            <person name="Turk M."/>
            <person name="Zajc J."/>
            <person name="Gunde-Cimerman N."/>
        </authorList>
    </citation>
    <scope>NUCLEOTIDE SEQUENCE [LARGE SCALE GENOMIC DNA]</scope>
    <source>
        <strain evidence="2 3">EXF-6604</strain>
    </source>
</reference>
<dbReference type="PROSITE" id="PS51257">
    <property type="entry name" value="PROKAR_LIPOPROTEIN"/>
    <property type="match status" value="1"/>
</dbReference>
<feature type="compositionally biased region" description="Polar residues" evidence="1">
    <location>
        <begin position="69"/>
        <end position="85"/>
    </location>
</feature>
<dbReference type="AlphaFoldDB" id="A0A4S9K5V4"/>
<dbReference type="Proteomes" id="UP000306584">
    <property type="component" value="Unassembled WGS sequence"/>
</dbReference>
<evidence type="ECO:0000313" key="3">
    <source>
        <dbReference type="Proteomes" id="UP000306584"/>
    </source>
</evidence>